<dbReference type="GO" id="GO:0015035">
    <property type="term" value="F:protein-disulfide reductase activity"/>
    <property type="evidence" value="ECO:0007669"/>
    <property type="project" value="UniProtKB-UniRule"/>
</dbReference>
<dbReference type="AlphaFoldDB" id="A0A081NZH2"/>
<evidence type="ECO:0000259" key="11">
    <source>
        <dbReference type="PROSITE" id="PS51352"/>
    </source>
</evidence>
<proteinExistence type="inferred from homology"/>
<comment type="similarity">
    <text evidence="1 8">Belongs to the thioredoxin family.</text>
</comment>
<dbReference type="PROSITE" id="PS51352">
    <property type="entry name" value="THIOREDOXIN_2"/>
    <property type="match status" value="1"/>
</dbReference>
<feature type="active site" description="Nucleophile" evidence="9">
    <location>
        <position position="29"/>
    </location>
</feature>
<evidence type="ECO:0000256" key="5">
    <source>
        <dbReference type="ARBA" id="ARBA00023157"/>
    </source>
</evidence>
<evidence type="ECO:0000256" key="1">
    <source>
        <dbReference type="ARBA" id="ARBA00008987"/>
    </source>
</evidence>
<dbReference type="PANTHER" id="PTHR45663">
    <property type="entry name" value="GEO12009P1"/>
    <property type="match status" value="1"/>
</dbReference>
<evidence type="ECO:0000256" key="7">
    <source>
        <dbReference type="NCBIfam" id="TIGR01068"/>
    </source>
</evidence>
<keyword evidence="4" id="KW-0249">Electron transport</keyword>
<sequence length="104" mass="11325">MAIVNVKDAEFKDAIQEGVVLVDFWAPWCGPCKMIAPVLEELNGKLGDTLKIAKVNVDDNPETAGQYGVMSIPTLKLFKNGVEVGTQVGLRPLTELEAWVQAQL</sequence>
<dbReference type="EMBL" id="JNVM01000019">
    <property type="protein sequence ID" value="KEQ23845.1"/>
    <property type="molecule type" value="Genomic_DNA"/>
</dbReference>
<dbReference type="PROSITE" id="PS00194">
    <property type="entry name" value="THIOREDOXIN_1"/>
    <property type="match status" value="1"/>
</dbReference>
<dbReference type="Pfam" id="PF00085">
    <property type="entry name" value="Thioredoxin"/>
    <property type="match status" value="1"/>
</dbReference>
<evidence type="ECO:0000256" key="8">
    <source>
        <dbReference type="PIRNR" id="PIRNR000077"/>
    </source>
</evidence>
<dbReference type="GO" id="GO:0045454">
    <property type="term" value="P:cell redox homeostasis"/>
    <property type="evidence" value="ECO:0007669"/>
    <property type="project" value="TreeGrafter"/>
</dbReference>
<dbReference type="InterPro" id="IPR017937">
    <property type="entry name" value="Thioredoxin_CS"/>
</dbReference>
<evidence type="ECO:0000256" key="4">
    <source>
        <dbReference type="ARBA" id="ARBA00022982"/>
    </source>
</evidence>
<dbReference type="InterPro" id="IPR036249">
    <property type="entry name" value="Thioredoxin-like_sf"/>
</dbReference>
<dbReference type="NCBIfam" id="TIGR01068">
    <property type="entry name" value="thioredoxin"/>
    <property type="match status" value="1"/>
</dbReference>
<name>A0A081NZH2_9BACL</name>
<comment type="caution">
    <text evidence="12">The sequence shown here is derived from an EMBL/GenBank/DDBJ whole genome shotgun (WGS) entry which is preliminary data.</text>
</comment>
<dbReference type="Gene3D" id="3.40.30.10">
    <property type="entry name" value="Glutaredoxin"/>
    <property type="match status" value="1"/>
</dbReference>
<dbReference type="InterPro" id="IPR005746">
    <property type="entry name" value="Thioredoxin"/>
</dbReference>
<keyword evidence="5 10" id="KW-1015">Disulfide bond</keyword>
<dbReference type="PRINTS" id="PR00421">
    <property type="entry name" value="THIOREDOXIN"/>
</dbReference>
<protein>
    <recommendedName>
        <fullName evidence="2 7">Thioredoxin</fullName>
    </recommendedName>
</protein>
<dbReference type="RefSeq" id="WP_036687380.1">
    <property type="nucleotide sequence ID" value="NZ_FYEP01000003.1"/>
</dbReference>
<feature type="site" description="Deprotonates C-terminal active site Cys" evidence="9">
    <location>
        <position position="23"/>
    </location>
</feature>
<feature type="site" description="Contributes to redox potential value" evidence="9">
    <location>
        <position position="31"/>
    </location>
</feature>
<evidence type="ECO:0000313" key="12">
    <source>
        <dbReference type="EMBL" id="KEQ23845.1"/>
    </source>
</evidence>
<evidence type="ECO:0000313" key="13">
    <source>
        <dbReference type="Proteomes" id="UP000028123"/>
    </source>
</evidence>
<dbReference type="FunFam" id="3.40.30.10:FF:000001">
    <property type="entry name" value="Thioredoxin"/>
    <property type="match status" value="1"/>
</dbReference>
<dbReference type="CDD" id="cd02947">
    <property type="entry name" value="TRX_family"/>
    <property type="match status" value="1"/>
</dbReference>
<accession>A0A081NZH2</accession>
<keyword evidence="3" id="KW-0813">Transport</keyword>
<keyword evidence="13" id="KW-1185">Reference proteome</keyword>
<feature type="domain" description="Thioredoxin" evidence="11">
    <location>
        <begin position="1"/>
        <end position="104"/>
    </location>
</feature>
<dbReference type="OrthoDB" id="9790390at2"/>
<organism evidence="12 13">
    <name type="scientific">Paenibacillus tyrfis</name>
    <dbReference type="NCBI Taxonomy" id="1501230"/>
    <lineage>
        <taxon>Bacteria</taxon>
        <taxon>Bacillati</taxon>
        <taxon>Bacillota</taxon>
        <taxon>Bacilli</taxon>
        <taxon>Bacillales</taxon>
        <taxon>Paenibacillaceae</taxon>
        <taxon>Paenibacillus</taxon>
    </lineage>
</organism>
<evidence type="ECO:0000256" key="9">
    <source>
        <dbReference type="PIRSR" id="PIRSR000077-1"/>
    </source>
</evidence>
<gene>
    <name evidence="12" type="ORF">ET33_12505</name>
</gene>
<dbReference type="GO" id="GO:0005829">
    <property type="term" value="C:cytosol"/>
    <property type="evidence" value="ECO:0007669"/>
    <property type="project" value="TreeGrafter"/>
</dbReference>
<dbReference type="SUPFAM" id="SSF52833">
    <property type="entry name" value="Thioredoxin-like"/>
    <property type="match status" value="1"/>
</dbReference>
<dbReference type="PANTHER" id="PTHR45663:SF11">
    <property type="entry name" value="GEO12009P1"/>
    <property type="match status" value="1"/>
</dbReference>
<dbReference type="Proteomes" id="UP000028123">
    <property type="component" value="Unassembled WGS sequence"/>
</dbReference>
<feature type="site" description="Contributes to redox potential value" evidence="9">
    <location>
        <position position="30"/>
    </location>
</feature>
<dbReference type="InterPro" id="IPR013766">
    <property type="entry name" value="Thioredoxin_domain"/>
</dbReference>
<feature type="active site" description="Nucleophile" evidence="9">
    <location>
        <position position="32"/>
    </location>
</feature>
<evidence type="ECO:0000256" key="3">
    <source>
        <dbReference type="ARBA" id="ARBA00022448"/>
    </source>
</evidence>
<feature type="disulfide bond" description="Redox-active" evidence="10">
    <location>
        <begin position="29"/>
        <end position="32"/>
    </location>
</feature>
<dbReference type="PIRSF" id="PIRSF000077">
    <property type="entry name" value="Thioredoxin"/>
    <property type="match status" value="1"/>
</dbReference>
<dbReference type="eggNOG" id="COG3118">
    <property type="taxonomic scope" value="Bacteria"/>
</dbReference>
<evidence type="ECO:0000256" key="6">
    <source>
        <dbReference type="ARBA" id="ARBA00023284"/>
    </source>
</evidence>
<evidence type="ECO:0000256" key="10">
    <source>
        <dbReference type="PIRSR" id="PIRSR000077-4"/>
    </source>
</evidence>
<evidence type="ECO:0000256" key="2">
    <source>
        <dbReference type="ARBA" id="ARBA00020570"/>
    </source>
</evidence>
<keyword evidence="6 10" id="KW-0676">Redox-active center</keyword>
<reference evidence="12 13" key="1">
    <citation type="submission" date="2014-06" db="EMBL/GenBank/DDBJ databases">
        <title>Draft genome sequence of Paenibacillus sp. MSt1.</title>
        <authorList>
            <person name="Aw Y.K."/>
            <person name="Ong K.S."/>
            <person name="Gan H.M."/>
            <person name="Lee S.M."/>
        </authorList>
    </citation>
    <scope>NUCLEOTIDE SEQUENCE [LARGE SCALE GENOMIC DNA]</scope>
    <source>
        <strain evidence="12 13">MSt1</strain>
    </source>
</reference>